<dbReference type="PANTHER" id="PTHR10173">
    <property type="entry name" value="METHIONINE SULFOXIDE REDUCTASE"/>
    <property type="match status" value="1"/>
</dbReference>
<feature type="domain" description="MsrB" evidence="4">
    <location>
        <begin position="26"/>
        <end position="148"/>
    </location>
</feature>
<dbReference type="InterPro" id="IPR028427">
    <property type="entry name" value="Met_Sox_Rdtase_MsrB"/>
</dbReference>
<keyword evidence="2" id="KW-0560">Oxidoreductase</keyword>
<dbReference type="Proteomes" id="UP000185924">
    <property type="component" value="Unassembled WGS sequence"/>
</dbReference>
<dbReference type="EC" id="1.8.4.12" evidence="1"/>
<dbReference type="SUPFAM" id="SSF51316">
    <property type="entry name" value="Mss4-like"/>
    <property type="match status" value="1"/>
</dbReference>
<dbReference type="PANTHER" id="PTHR10173:SF52">
    <property type="entry name" value="METHIONINE-R-SULFOXIDE REDUCTASE B1"/>
    <property type="match status" value="1"/>
</dbReference>
<dbReference type="GO" id="GO:0006979">
    <property type="term" value="P:response to oxidative stress"/>
    <property type="evidence" value="ECO:0007669"/>
    <property type="project" value="InterPro"/>
</dbReference>
<dbReference type="EMBL" id="FTNM01000002">
    <property type="protein sequence ID" value="SIQ82690.1"/>
    <property type="molecule type" value="Genomic_DNA"/>
</dbReference>
<dbReference type="GO" id="GO:0033743">
    <property type="term" value="F:peptide-methionine (R)-S-oxide reductase activity"/>
    <property type="evidence" value="ECO:0007669"/>
    <property type="project" value="UniProtKB-EC"/>
</dbReference>
<keyword evidence="6" id="KW-1185">Reference proteome</keyword>
<dbReference type="InterPro" id="IPR011057">
    <property type="entry name" value="Mss4-like_sf"/>
</dbReference>
<evidence type="ECO:0000313" key="6">
    <source>
        <dbReference type="Proteomes" id="UP000185924"/>
    </source>
</evidence>
<evidence type="ECO:0000256" key="2">
    <source>
        <dbReference type="ARBA" id="ARBA00023002"/>
    </source>
</evidence>
<dbReference type="InterPro" id="IPR002579">
    <property type="entry name" value="Met_Sox_Rdtase_MsrB_dom"/>
</dbReference>
<dbReference type="OrthoDB" id="4174719at2"/>
<evidence type="ECO:0000313" key="5">
    <source>
        <dbReference type="EMBL" id="SIQ82690.1"/>
    </source>
</evidence>
<dbReference type="Gene3D" id="2.170.150.20">
    <property type="entry name" value="Peptide methionine sulfoxide reductase"/>
    <property type="match status" value="1"/>
</dbReference>
<evidence type="ECO:0000256" key="3">
    <source>
        <dbReference type="ARBA" id="ARBA00048488"/>
    </source>
</evidence>
<evidence type="ECO:0000256" key="1">
    <source>
        <dbReference type="ARBA" id="ARBA00012499"/>
    </source>
</evidence>
<evidence type="ECO:0000259" key="4">
    <source>
        <dbReference type="PROSITE" id="PS51790"/>
    </source>
</evidence>
<dbReference type="NCBIfam" id="TIGR00357">
    <property type="entry name" value="peptide-methionine (R)-S-oxide reductase MsrB"/>
    <property type="match status" value="1"/>
</dbReference>
<dbReference type="AlphaFoldDB" id="A0A1N6VXX1"/>
<proteinExistence type="predicted"/>
<protein>
    <recommendedName>
        <fullName evidence="1">peptide-methionine (R)-S-oxide reductase</fullName>
        <ecNumber evidence="1">1.8.4.12</ecNumber>
    </recommendedName>
</protein>
<dbReference type="RefSeq" id="WP_076421517.1">
    <property type="nucleotide sequence ID" value="NZ_FTNM01000002.1"/>
</dbReference>
<comment type="catalytic activity">
    <reaction evidence="3">
        <text>L-methionyl-[protein] + [thioredoxin]-disulfide + H2O = L-methionyl-(R)-S-oxide-[protein] + [thioredoxin]-dithiol</text>
        <dbReference type="Rhea" id="RHEA:24164"/>
        <dbReference type="Rhea" id="RHEA-COMP:10698"/>
        <dbReference type="Rhea" id="RHEA-COMP:10700"/>
        <dbReference type="Rhea" id="RHEA-COMP:12313"/>
        <dbReference type="Rhea" id="RHEA-COMP:12314"/>
        <dbReference type="ChEBI" id="CHEBI:15377"/>
        <dbReference type="ChEBI" id="CHEBI:16044"/>
        <dbReference type="ChEBI" id="CHEBI:29950"/>
        <dbReference type="ChEBI" id="CHEBI:45764"/>
        <dbReference type="ChEBI" id="CHEBI:50058"/>
        <dbReference type="EC" id="1.8.4.12"/>
    </reaction>
</comment>
<organism evidence="5 6">
    <name type="scientific">Pontibacter lucknowensis</name>
    <dbReference type="NCBI Taxonomy" id="1077936"/>
    <lineage>
        <taxon>Bacteria</taxon>
        <taxon>Pseudomonadati</taxon>
        <taxon>Bacteroidota</taxon>
        <taxon>Cytophagia</taxon>
        <taxon>Cytophagales</taxon>
        <taxon>Hymenobacteraceae</taxon>
        <taxon>Pontibacter</taxon>
    </lineage>
</organism>
<sequence length="152" mass="17673">MLRWKDIIYYAKYGNPEPYEKVEKTEEEWRQELTEAQYQVLRQKATEPPYRNAYCRSYEPGVYTCAGCGQMLFNATEKYHAISGWPSFTQPARRGAIRYTFDDSHHMQRMEAICNVCGGHLGHVFNDGPEPGGLRYCINSASMVRLQDSREE</sequence>
<dbReference type="GO" id="GO:0005737">
    <property type="term" value="C:cytoplasm"/>
    <property type="evidence" value="ECO:0007669"/>
    <property type="project" value="TreeGrafter"/>
</dbReference>
<dbReference type="Pfam" id="PF01641">
    <property type="entry name" value="SelR"/>
    <property type="match status" value="1"/>
</dbReference>
<reference evidence="6" key="1">
    <citation type="submission" date="2017-01" db="EMBL/GenBank/DDBJ databases">
        <authorList>
            <person name="Varghese N."/>
            <person name="Submissions S."/>
        </authorList>
    </citation>
    <scope>NUCLEOTIDE SEQUENCE [LARGE SCALE GENOMIC DNA]</scope>
    <source>
        <strain evidence="6">DM9</strain>
    </source>
</reference>
<dbReference type="STRING" id="1077936.SAMN05421545_1266"/>
<accession>A0A1N6VXX1</accession>
<gene>
    <name evidence="5" type="ORF">SAMN05421545_1266</name>
</gene>
<dbReference type="GO" id="GO:0030091">
    <property type="term" value="P:protein repair"/>
    <property type="evidence" value="ECO:0007669"/>
    <property type="project" value="InterPro"/>
</dbReference>
<dbReference type="PROSITE" id="PS51790">
    <property type="entry name" value="MSRB"/>
    <property type="match status" value="1"/>
</dbReference>
<name>A0A1N6VXX1_9BACT</name>